<dbReference type="Proteomes" id="UP000811609">
    <property type="component" value="Chromosome 16"/>
</dbReference>
<organism evidence="3 5">
    <name type="scientific">Carya illinoinensis</name>
    <name type="common">Pecan</name>
    <dbReference type="NCBI Taxonomy" id="32201"/>
    <lineage>
        <taxon>Eukaryota</taxon>
        <taxon>Viridiplantae</taxon>
        <taxon>Streptophyta</taxon>
        <taxon>Embryophyta</taxon>
        <taxon>Tracheophyta</taxon>
        <taxon>Spermatophyta</taxon>
        <taxon>Magnoliopsida</taxon>
        <taxon>eudicotyledons</taxon>
        <taxon>Gunneridae</taxon>
        <taxon>Pentapetalae</taxon>
        <taxon>rosids</taxon>
        <taxon>fabids</taxon>
        <taxon>Fagales</taxon>
        <taxon>Juglandaceae</taxon>
        <taxon>Carya</taxon>
    </lineage>
</organism>
<evidence type="ECO:0000256" key="1">
    <source>
        <dbReference type="SAM" id="MobiDB-lite"/>
    </source>
</evidence>
<dbReference type="PANTHER" id="PTHR34358">
    <property type="entry name" value="OS03G0411600 PROTEIN"/>
    <property type="match status" value="1"/>
</dbReference>
<reference evidence="3" key="1">
    <citation type="submission" date="2020-12" db="EMBL/GenBank/DDBJ databases">
        <title>WGS assembly of Carya illinoinensis cv. Pawnee.</title>
        <authorList>
            <person name="Platts A."/>
            <person name="Shu S."/>
            <person name="Wright S."/>
            <person name="Barry K."/>
            <person name="Edger P."/>
            <person name="Pires J.C."/>
            <person name="Schmutz J."/>
        </authorList>
    </citation>
    <scope>NUCLEOTIDE SEQUENCE</scope>
    <source>
        <tissue evidence="3">Leaf</tissue>
    </source>
</reference>
<keyword evidence="2" id="KW-0812">Transmembrane</keyword>
<dbReference type="InterPro" id="IPR010608">
    <property type="entry name" value="DUF1195"/>
</dbReference>
<keyword evidence="2" id="KW-0472">Membrane</keyword>
<keyword evidence="5" id="KW-1185">Reference proteome</keyword>
<dbReference type="AlphaFoldDB" id="A0A8T1N754"/>
<dbReference type="PANTHER" id="PTHR34358:SF7">
    <property type="entry name" value="SUGAR TRANSPORTER"/>
    <property type="match status" value="1"/>
</dbReference>
<dbReference type="EMBL" id="CM031824">
    <property type="protein sequence ID" value="KAG6624864.1"/>
    <property type="molecule type" value="Genomic_DNA"/>
</dbReference>
<sequence>MTMNGDVPPTTVALPSSTWKKENSDAHPGFFGKTRPYKFWALAAILLLAFWSLFTCSVTLKSSAGDLTSFSGHTHSHIRDDLDILEVEEREKVVRHMWDVYTQSKSHRLPKFWQKAFKAAYEHLVSDIPGVRDSAVSEIAKMSISSITLDPLPAQSQSTRLSRKSPKQAGKVEQASTVGSSR</sequence>
<dbReference type="Pfam" id="PF06708">
    <property type="entry name" value="DUF1195"/>
    <property type="match status" value="1"/>
</dbReference>
<keyword evidence="2" id="KW-1133">Transmembrane helix</keyword>
<dbReference type="Proteomes" id="UP000811246">
    <property type="component" value="Chromosome 16"/>
</dbReference>
<evidence type="ECO:0000256" key="2">
    <source>
        <dbReference type="SAM" id="Phobius"/>
    </source>
</evidence>
<feature type="compositionally biased region" description="Polar residues" evidence="1">
    <location>
        <begin position="151"/>
        <end position="160"/>
    </location>
</feature>
<name>A0A8T1N754_CARIL</name>
<gene>
    <name evidence="3" type="ORF">CIPAW_16G055700</name>
    <name evidence="4" type="ORF">I3842_16G052800</name>
</gene>
<accession>A0A8T1N754</accession>
<reference evidence="4" key="2">
    <citation type="submission" date="2021-01" db="EMBL/GenBank/DDBJ databases">
        <authorList>
            <person name="Lovell J.T."/>
            <person name="Bentley N."/>
            <person name="Bhattarai G."/>
            <person name="Jenkins J.W."/>
            <person name="Sreedasyam A."/>
            <person name="Alarcon Y."/>
            <person name="Bock C."/>
            <person name="Boston L."/>
            <person name="Carlson J."/>
            <person name="Cervantes K."/>
            <person name="Clermont K."/>
            <person name="Krom N."/>
            <person name="Kubenka K."/>
            <person name="Mamidi S."/>
            <person name="Mattison C."/>
            <person name="Monteros M."/>
            <person name="Pisani C."/>
            <person name="Plott C."/>
            <person name="Rajasekar S."/>
            <person name="Rhein H.S."/>
            <person name="Rohla C."/>
            <person name="Song M."/>
            <person name="Hilaire R.S."/>
            <person name="Shu S."/>
            <person name="Wells L."/>
            <person name="Wang X."/>
            <person name="Webber J."/>
            <person name="Heerema R.J."/>
            <person name="Klein P."/>
            <person name="Conner P."/>
            <person name="Grauke L."/>
            <person name="Grimwood J."/>
            <person name="Schmutz J."/>
            <person name="Randall J.J."/>
        </authorList>
    </citation>
    <scope>NUCLEOTIDE SEQUENCE</scope>
    <source>
        <tissue evidence="4">Leaf</tissue>
    </source>
</reference>
<evidence type="ECO:0000313" key="5">
    <source>
        <dbReference type="Proteomes" id="UP000811609"/>
    </source>
</evidence>
<proteinExistence type="predicted"/>
<feature type="transmembrane region" description="Helical" evidence="2">
    <location>
        <begin position="39"/>
        <end position="60"/>
    </location>
</feature>
<dbReference type="EMBL" id="CM031840">
    <property type="protein sequence ID" value="KAG6672346.1"/>
    <property type="molecule type" value="Genomic_DNA"/>
</dbReference>
<feature type="region of interest" description="Disordered" evidence="1">
    <location>
        <begin position="1"/>
        <end position="24"/>
    </location>
</feature>
<evidence type="ECO:0000313" key="3">
    <source>
        <dbReference type="EMBL" id="KAG6624864.1"/>
    </source>
</evidence>
<comment type="caution">
    <text evidence="3">The sequence shown here is derived from an EMBL/GenBank/DDBJ whole genome shotgun (WGS) entry which is preliminary data.</text>
</comment>
<evidence type="ECO:0000313" key="4">
    <source>
        <dbReference type="EMBL" id="KAG6672346.1"/>
    </source>
</evidence>
<protein>
    <submittedName>
        <fullName evidence="3">Uncharacterized protein</fullName>
    </submittedName>
</protein>
<feature type="region of interest" description="Disordered" evidence="1">
    <location>
        <begin position="151"/>
        <end position="182"/>
    </location>
</feature>